<evidence type="ECO:0000256" key="4">
    <source>
        <dbReference type="ARBA" id="ARBA00022989"/>
    </source>
</evidence>
<dbReference type="Pfam" id="PF03626">
    <property type="entry name" value="COX4_pro"/>
    <property type="match status" value="1"/>
</dbReference>
<evidence type="ECO:0000256" key="3">
    <source>
        <dbReference type="ARBA" id="ARBA00022692"/>
    </source>
</evidence>
<accession>A0A944DGT3</accession>
<protein>
    <submittedName>
        <fullName evidence="7">Cytochrome C oxidase subunit IV family protein</fullName>
    </submittedName>
</protein>
<dbReference type="EMBL" id="JAEKFT010000042">
    <property type="protein sequence ID" value="MBT0963917.1"/>
    <property type="molecule type" value="Genomic_DNA"/>
</dbReference>
<reference evidence="8" key="1">
    <citation type="journal article" date="2022" name="ISME J.">
        <title>Genetic and phylogenetic analysis of dissimilatory iodate-reducing bacteria identifies potential niches across the world's oceans.</title>
        <authorList>
            <person name="Reyes-Umana V."/>
            <person name="Henning Z."/>
            <person name="Lee K."/>
            <person name="Barnum T.P."/>
            <person name="Coates J.D."/>
        </authorList>
    </citation>
    <scope>NUCLEOTIDE SEQUENCE [LARGE SCALE GENOMIC DNA]</scope>
    <source>
        <strain evidence="8">IR12</strain>
    </source>
</reference>
<name>A0A944DGT3_DENI1</name>
<dbReference type="AlphaFoldDB" id="A0A944DGT3"/>
<feature type="transmembrane region" description="Helical" evidence="6">
    <location>
        <begin position="35"/>
        <end position="54"/>
    </location>
</feature>
<dbReference type="RefSeq" id="WP_214363843.1">
    <property type="nucleotide sequence ID" value="NZ_JAEKFT010000042.1"/>
</dbReference>
<dbReference type="Proteomes" id="UP000694660">
    <property type="component" value="Unassembled WGS sequence"/>
</dbReference>
<keyword evidence="4 6" id="KW-1133">Transmembrane helix</keyword>
<evidence type="ECO:0000313" key="8">
    <source>
        <dbReference type="Proteomes" id="UP000694660"/>
    </source>
</evidence>
<dbReference type="InterPro" id="IPR005171">
    <property type="entry name" value="Cyt_c_oxidase_su4_prok"/>
</dbReference>
<keyword evidence="5 6" id="KW-0472">Membrane</keyword>
<evidence type="ECO:0000256" key="5">
    <source>
        <dbReference type="ARBA" id="ARBA00023136"/>
    </source>
</evidence>
<evidence type="ECO:0000256" key="1">
    <source>
        <dbReference type="ARBA" id="ARBA00004651"/>
    </source>
</evidence>
<evidence type="ECO:0000256" key="2">
    <source>
        <dbReference type="ARBA" id="ARBA00022475"/>
    </source>
</evidence>
<keyword evidence="8" id="KW-1185">Reference proteome</keyword>
<feature type="transmembrane region" description="Helical" evidence="6">
    <location>
        <begin position="66"/>
        <end position="86"/>
    </location>
</feature>
<comment type="subcellular location">
    <subcellularLocation>
        <location evidence="1">Cell membrane</location>
        <topology evidence="1">Multi-pass membrane protein</topology>
    </subcellularLocation>
</comment>
<keyword evidence="2" id="KW-1003">Cell membrane</keyword>
<evidence type="ECO:0000256" key="6">
    <source>
        <dbReference type="SAM" id="Phobius"/>
    </source>
</evidence>
<comment type="caution">
    <text evidence="7">The sequence shown here is derived from an EMBL/GenBank/DDBJ whole genome shotgun (WGS) entry which is preliminary data.</text>
</comment>
<evidence type="ECO:0000313" key="7">
    <source>
        <dbReference type="EMBL" id="MBT0963917.1"/>
    </source>
</evidence>
<keyword evidence="3 6" id="KW-0812">Transmembrane</keyword>
<dbReference type="GO" id="GO:0005886">
    <property type="term" value="C:plasma membrane"/>
    <property type="evidence" value="ECO:0007669"/>
    <property type="project" value="UniProtKB-SubCell"/>
</dbReference>
<sequence>MSAETFATRIWLLLVGLTLLSAALADGAAPGLLTALVALAIVGVKGALVIRHFMGLDSRFPRLRRLMNSYIVLVPALLFVLGSVFAR</sequence>
<gene>
    <name evidence="7" type="ORF">I8J34_22285</name>
</gene>
<organism evidence="7 8">
    <name type="scientific">Denitromonas iodatirespirans</name>
    <dbReference type="NCBI Taxonomy" id="2795389"/>
    <lineage>
        <taxon>Bacteria</taxon>
        <taxon>Pseudomonadati</taxon>
        <taxon>Pseudomonadota</taxon>
        <taxon>Betaproteobacteria</taxon>
        <taxon>Rhodocyclales</taxon>
        <taxon>Zoogloeaceae</taxon>
        <taxon>Denitromonas</taxon>
    </lineage>
</organism>
<proteinExistence type="predicted"/>